<feature type="transmembrane region" description="Helical" evidence="1">
    <location>
        <begin position="9"/>
        <end position="27"/>
    </location>
</feature>
<evidence type="ECO:0000313" key="2">
    <source>
        <dbReference type="EMBL" id="GAA3841991.1"/>
    </source>
</evidence>
<dbReference type="RefSeq" id="WP_344952174.1">
    <property type="nucleotide sequence ID" value="NZ_BAAAZR010000052.1"/>
</dbReference>
<comment type="caution">
    <text evidence="2">The sequence shown here is derived from an EMBL/GenBank/DDBJ whole genome shotgun (WGS) entry which is preliminary data.</text>
</comment>
<dbReference type="EMBL" id="BAAAZR010000052">
    <property type="protein sequence ID" value="GAA3841991.1"/>
    <property type="molecule type" value="Genomic_DNA"/>
</dbReference>
<dbReference type="Proteomes" id="UP001500888">
    <property type="component" value="Unassembled WGS sequence"/>
</dbReference>
<evidence type="ECO:0000256" key="1">
    <source>
        <dbReference type="SAM" id="Phobius"/>
    </source>
</evidence>
<reference evidence="3" key="1">
    <citation type="journal article" date="2019" name="Int. J. Syst. Evol. Microbiol.">
        <title>The Global Catalogue of Microorganisms (GCM) 10K type strain sequencing project: providing services to taxonomists for standard genome sequencing and annotation.</title>
        <authorList>
            <consortium name="The Broad Institute Genomics Platform"/>
            <consortium name="The Broad Institute Genome Sequencing Center for Infectious Disease"/>
            <person name="Wu L."/>
            <person name="Ma J."/>
        </authorList>
    </citation>
    <scope>NUCLEOTIDE SEQUENCE [LARGE SCALE GENOMIC DNA]</scope>
    <source>
        <strain evidence="3">JCM 16908</strain>
    </source>
</reference>
<sequence>MVHRHRHQLIAVISLVAGAISTWVLSVSGTDGDFFRSLMYPWMCAAVLLGGVVLGVAVSVRSAVAVLVPFSVPQPLVAIWDGVTPHPDGNGLWALGFVTSMVLMVFSIGCIAIGVCIRLMFRR</sequence>
<keyword evidence="1" id="KW-0812">Transmembrane</keyword>
<feature type="transmembrane region" description="Helical" evidence="1">
    <location>
        <begin position="63"/>
        <end position="80"/>
    </location>
</feature>
<keyword evidence="1" id="KW-1133">Transmembrane helix</keyword>
<name>A0ABP7JEK9_9ACTN</name>
<feature type="transmembrane region" description="Helical" evidence="1">
    <location>
        <begin position="92"/>
        <end position="121"/>
    </location>
</feature>
<protein>
    <submittedName>
        <fullName evidence="2">Uncharacterized protein</fullName>
    </submittedName>
</protein>
<accession>A0ABP7JEK9</accession>
<proteinExistence type="predicted"/>
<feature type="transmembrane region" description="Helical" evidence="1">
    <location>
        <begin position="39"/>
        <end position="58"/>
    </location>
</feature>
<evidence type="ECO:0000313" key="3">
    <source>
        <dbReference type="Proteomes" id="UP001500888"/>
    </source>
</evidence>
<organism evidence="2 3">
    <name type="scientific">Sphaerisporangium flaviroseum</name>
    <dbReference type="NCBI Taxonomy" id="509199"/>
    <lineage>
        <taxon>Bacteria</taxon>
        <taxon>Bacillati</taxon>
        <taxon>Actinomycetota</taxon>
        <taxon>Actinomycetes</taxon>
        <taxon>Streptosporangiales</taxon>
        <taxon>Streptosporangiaceae</taxon>
        <taxon>Sphaerisporangium</taxon>
    </lineage>
</organism>
<keyword evidence="3" id="KW-1185">Reference proteome</keyword>
<gene>
    <name evidence="2" type="ORF">GCM10022226_75700</name>
</gene>
<keyword evidence="1" id="KW-0472">Membrane</keyword>